<dbReference type="GO" id="GO:0003824">
    <property type="term" value="F:catalytic activity"/>
    <property type="evidence" value="ECO:0007669"/>
    <property type="project" value="InterPro"/>
</dbReference>
<dbReference type="PANTHER" id="PTHR45398:SF1">
    <property type="entry name" value="ENZYME, PUTATIVE (JCVI)-RELATED"/>
    <property type="match status" value="1"/>
</dbReference>
<protein>
    <recommendedName>
        <fullName evidence="1">Condensation domain-containing protein</fullName>
    </recommendedName>
</protein>
<evidence type="ECO:0000259" key="1">
    <source>
        <dbReference type="Pfam" id="PF00668"/>
    </source>
</evidence>
<dbReference type="InterPro" id="IPR010060">
    <property type="entry name" value="NRPS_synth"/>
</dbReference>
<keyword evidence="3" id="KW-1185">Reference proteome</keyword>
<evidence type="ECO:0000313" key="3">
    <source>
        <dbReference type="Proteomes" id="UP000326912"/>
    </source>
</evidence>
<dbReference type="AlphaFoldDB" id="A0A5J4KVP7"/>
<dbReference type="GO" id="GO:0008610">
    <property type="term" value="P:lipid biosynthetic process"/>
    <property type="evidence" value="ECO:0007669"/>
    <property type="project" value="UniProtKB-ARBA"/>
</dbReference>
<dbReference type="Proteomes" id="UP000326912">
    <property type="component" value="Unassembled WGS sequence"/>
</dbReference>
<dbReference type="InterPro" id="IPR023213">
    <property type="entry name" value="CAT-like_dom_sf"/>
</dbReference>
<sequence length="832" mass="94665">MLIVVHHLAIDGVSWRILLEDMQTAYAQLAADKALALPRKTTSFQQWTAKLQAYAQQPEVQNEVAYWLKQSQAHIQPLPIDQNNGENSIASAHTVTVSLSVEETQALLHAVPPVYHTQMNDVLLTALVQTITQWTGQDAVLLHMEGHGREELFDGVDISRTVGWFTSMYPTLLEATTPSQPGPLLKAIKEQLRALPYHGIHYGLLRYLSNDEQVREQLRALPQAELSFNYLGQFDQMLATEGLFGPAGESTGLPMSPQSKRAHLLDITCSISGGQLSISLMYSRNFHRVQTINMLVQDFARNLRELIAHCATEDAGGYTPSDFSLATLTQEQIDQLAGNNREIEAIYPLSSLQQGLLFHTLYSPGDGDYVVQIGATLQGTLHCAAFKAAWQQVMDHHSILRTAFELNIVEEPQQIVYRHRQAPFFEHDWRHLMVDEQQARLATYWQEDRMQGFDIDVAPLMRFALIRLADDSYEFIWSHHHVLLDGWSMPTLLRDVFMAYEALCQHKKLQLAYVRPYQDYIQWLSQQDMGQAERFWRQMLEGFTDPTQLRIKRAPAIDEAPHYDEELLLCSEELTQQLQQFARQQQLTINTLVQGAWSLVLSHYSGRPDIVFGTTVSGRPADLAGVEAMIGLFINTLPMRVQIRPGQSILSWLHSLQAQQLEMRQYEYSPLAQVQNWSAIPRGSALFETLFVFENYPVTTQNVQVQEKSELELLSFQAQEQTNYPLTLVAHAAQQLSLKFIYDSHRVASEDIKSFLWHMQMLLHAFIHTPEQQVATVSLLTPGEQQQLQQWNMTGTDYACDANILDLFEAHVQHAPEATAVIYGEQRLSYAS</sequence>
<accession>A0A5J4KVP7</accession>
<dbReference type="EMBL" id="BKZW01000002">
    <property type="protein sequence ID" value="GER90189.1"/>
    <property type="molecule type" value="Genomic_DNA"/>
</dbReference>
<dbReference type="Gene3D" id="3.30.559.10">
    <property type="entry name" value="Chloramphenicol acetyltransferase-like domain"/>
    <property type="match status" value="2"/>
</dbReference>
<comment type="caution">
    <text evidence="2">The sequence shown here is derived from an EMBL/GenBank/DDBJ whole genome shotgun (WGS) entry which is preliminary data.</text>
</comment>
<dbReference type="PANTHER" id="PTHR45398">
    <property type="match status" value="1"/>
</dbReference>
<feature type="domain" description="Condensation" evidence="1">
    <location>
        <begin position="344"/>
        <end position="788"/>
    </location>
</feature>
<dbReference type="Gene3D" id="3.30.559.30">
    <property type="entry name" value="Nonribosomal peptide synthetase, condensation domain"/>
    <property type="match status" value="2"/>
</dbReference>
<proteinExistence type="predicted"/>
<dbReference type="InterPro" id="IPR001242">
    <property type="entry name" value="Condensation_dom"/>
</dbReference>
<reference evidence="2 3" key="1">
    <citation type="submission" date="2019-10" db="EMBL/GenBank/DDBJ databases">
        <title>Dictyobacter vulcani sp. nov., within the class Ktedonobacteria, isolated from soil of volcanic Mt. Zao.</title>
        <authorList>
            <person name="Zheng Y."/>
            <person name="Wang C.M."/>
            <person name="Sakai Y."/>
            <person name="Abe K."/>
            <person name="Yokota A."/>
            <person name="Yabe S."/>
        </authorList>
    </citation>
    <scope>NUCLEOTIDE SEQUENCE [LARGE SCALE GENOMIC DNA]</scope>
    <source>
        <strain evidence="2 3">W12</strain>
    </source>
</reference>
<organism evidence="2 3">
    <name type="scientific">Dictyobacter vulcani</name>
    <dbReference type="NCBI Taxonomy" id="2607529"/>
    <lineage>
        <taxon>Bacteria</taxon>
        <taxon>Bacillati</taxon>
        <taxon>Chloroflexota</taxon>
        <taxon>Ktedonobacteria</taxon>
        <taxon>Ktedonobacterales</taxon>
        <taxon>Dictyobacteraceae</taxon>
        <taxon>Dictyobacter</taxon>
    </lineage>
</organism>
<dbReference type="CDD" id="cd19534">
    <property type="entry name" value="E_NRPS"/>
    <property type="match status" value="1"/>
</dbReference>
<dbReference type="SUPFAM" id="SSF56801">
    <property type="entry name" value="Acetyl-CoA synthetase-like"/>
    <property type="match status" value="1"/>
</dbReference>
<evidence type="ECO:0000313" key="2">
    <source>
        <dbReference type="EMBL" id="GER90189.1"/>
    </source>
</evidence>
<name>A0A5J4KVP7_9CHLR</name>
<feature type="domain" description="Condensation" evidence="1">
    <location>
        <begin position="2"/>
        <end position="324"/>
    </location>
</feature>
<gene>
    <name evidence="2" type="ORF">KDW_43510</name>
</gene>
<dbReference type="CDD" id="cd19543">
    <property type="entry name" value="DCL_NRPS"/>
    <property type="match status" value="1"/>
</dbReference>
<dbReference type="Pfam" id="PF00668">
    <property type="entry name" value="Condensation"/>
    <property type="match status" value="2"/>
</dbReference>
<dbReference type="NCBIfam" id="TIGR01720">
    <property type="entry name" value="NRPS-para261"/>
    <property type="match status" value="1"/>
</dbReference>
<dbReference type="SUPFAM" id="SSF52777">
    <property type="entry name" value="CoA-dependent acyltransferases"/>
    <property type="match status" value="4"/>
</dbReference>